<feature type="compositionally biased region" description="Basic and acidic residues" evidence="7">
    <location>
        <begin position="781"/>
        <end position="795"/>
    </location>
</feature>
<dbReference type="KEGG" id="tet:TTHERM_00031690"/>
<dbReference type="GO" id="GO:0016020">
    <property type="term" value="C:membrane"/>
    <property type="evidence" value="ECO:0007669"/>
    <property type="project" value="UniProtKB-SubCell"/>
</dbReference>
<feature type="transmembrane region" description="Helical" evidence="8">
    <location>
        <begin position="274"/>
        <end position="292"/>
    </location>
</feature>
<feature type="transmembrane region" description="Helical" evidence="8">
    <location>
        <begin position="1377"/>
        <end position="1396"/>
    </location>
</feature>
<dbReference type="InterPro" id="IPR027272">
    <property type="entry name" value="Piezo"/>
</dbReference>
<feature type="transmembrane region" description="Helical" evidence="8">
    <location>
        <begin position="304"/>
        <end position="325"/>
    </location>
</feature>
<feature type="transmembrane region" description="Helical" evidence="8">
    <location>
        <begin position="569"/>
        <end position="587"/>
    </location>
</feature>
<evidence type="ECO:0000313" key="13">
    <source>
        <dbReference type="Proteomes" id="UP000009168"/>
    </source>
</evidence>
<feature type="transmembrane region" description="Helical" evidence="8">
    <location>
        <begin position="983"/>
        <end position="1011"/>
    </location>
</feature>
<feature type="region of interest" description="Disordered" evidence="7">
    <location>
        <begin position="2720"/>
        <end position="2740"/>
    </location>
</feature>
<dbReference type="RefSeq" id="XP_976967.2">
    <property type="nucleotide sequence ID" value="XM_971874.2"/>
</dbReference>
<feature type="domain" description="Piezo non-specific cation channel cap" evidence="9">
    <location>
        <begin position="2956"/>
        <end position="3258"/>
    </location>
</feature>
<feature type="transmembrane region" description="Helical" evidence="8">
    <location>
        <begin position="1938"/>
        <end position="1960"/>
    </location>
</feature>
<dbReference type="STRING" id="312017.Q22MQ3"/>
<dbReference type="eggNOG" id="KOG1893">
    <property type="taxonomic scope" value="Eukaryota"/>
</dbReference>
<feature type="transmembrane region" description="Helical" evidence="8">
    <location>
        <begin position="1710"/>
        <end position="1728"/>
    </location>
</feature>
<comment type="subcellular location">
    <subcellularLocation>
        <location evidence="1">Membrane</location>
        <topology evidence="1">Multi-pass membrane protein</topology>
    </subcellularLocation>
</comment>
<evidence type="ECO:0000259" key="11">
    <source>
        <dbReference type="Pfam" id="PF24874"/>
    </source>
</evidence>
<feature type="compositionally biased region" description="Basic and acidic residues" evidence="7">
    <location>
        <begin position="1500"/>
        <end position="1514"/>
    </location>
</feature>
<dbReference type="InterPro" id="IPR056770">
    <property type="entry name" value="Piezo_THU9_anchor"/>
</dbReference>
<feature type="transmembrane region" description="Helical" evidence="8">
    <location>
        <begin position="1824"/>
        <end position="1851"/>
    </location>
</feature>
<feature type="domain" description="Piezo transmembrane helical unit" evidence="10">
    <location>
        <begin position="2281"/>
        <end position="2390"/>
    </location>
</feature>
<feature type="transmembrane region" description="Helical" evidence="8">
    <location>
        <begin position="1113"/>
        <end position="1132"/>
    </location>
</feature>
<protein>
    <submittedName>
        <fullName evidence="12">Transmembrane protein, putative</fullName>
    </submittedName>
</protein>
<keyword evidence="3 8" id="KW-0812">Transmembrane</keyword>
<dbReference type="HOGENOM" id="CLU_223513_0_0_1"/>
<dbReference type="GO" id="GO:0005261">
    <property type="term" value="F:monoatomic cation channel activity"/>
    <property type="evidence" value="ECO:0007669"/>
    <property type="project" value="TreeGrafter"/>
</dbReference>
<feature type="transmembrane region" description="Helical" evidence="8">
    <location>
        <begin position="1680"/>
        <end position="1698"/>
    </location>
</feature>
<keyword evidence="13" id="KW-1185">Reference proteome</keyword>
<evidence type="ECO:0000259" key="9">
    <source>
        <dbReference type="Pfam" id="PF12166"/>
    </source>
</evidence>
<dbReference type="PANTHER" id="PTHR13167">
    <property type="entry name" value="PIEZO-TYPE MECHANOSENSITIVE ION CHANNEL COMPONENT"/>
    <property type="match status" value="1"/>
</dbReference>
<evidence type="ECO:0000256" key="7">
    <source>
        <dbReference type="SAM" id="MobiDB-lite"/>
    </source>
</evidence>
<reference evidence="13" key="1">
    <citation type="journal article" date="2006" name="PLoS Biol.">
        <title>Macronuclear genome sequence of the ciliate Tetrahymena thermophila, a model eukaryote.</title>
        <authorList>
            <person name="Eisen J.A."/>
            <person name="Coyne R.S."/>
            <person name="Wu M."/>
            <person name="Wu D."/>
            <person name="Thiagarajan M."/>
            <person name="Wortman J.R."/>
            <person name="Badger J.H."/>
            <person name="Ren Q."/>
            <person name="Amedeo P."/>
            <person name="Jones K.M."/>
            <person name="Tallon L.J."/>
            <person name="Delcher A.L."/>
            <person name="Salzberg S.L."/>
            <person name="Silva J.C."/>
            <person name="Haas B.J."/>
            <person name="Majoros W.H."/>
            <person name="Farzad M."/>
            <person name="Carlton J.M."/>
            <person name="Smith R.K. Jr."/>
            <person name="Garg J."/>
            <person name="Pearlman R.E."/>
            <person name="Karrer K.M."/>
            <person name="Sun L."/>
            <person name="Manning G."/>
            <person name="Elde N.C."/>
            <person name="Turkewitz A.P."/>
            <person name="Asai D.J."/>
            <person name="Wilkes D.E."/>
            <person name="Wang Y."/>
            <person name="Cai H."/>
            <person name="Collins K."/>
            <person name="Stewart B.A."/>
            <person name="Lee S.R."/>
            <person name="Wilamowska K."/>
            <person name="Weinberg Z."/>
            <person name="Ruzzo W.L."/>
            <person name="Wloga D."/>
            <person name="Gaertig J."/>
            <person name="Frankel J."/>
            <person name="Tsao C.-C."/>
            <person name="Gorovsky M.A."/>
            <person name="Keeling P.J."/>
            <person name="Waller R.F."/>
            <person name="Patron N.J."/>
            <person name="Cherry J.M."/>
            <person name="Stover N.A."/>
            <person name="Krieger C.J."/>
            <person name="del Toro C."/>
            <person name="Ryder H.F."/>
            <person name="Williamson S.C."/>
            <person name="Barbeau R.A."/>
            <person name="Hamilton E.P."/>
            <person name="Orias E."/>
        </authorList>
    </citation>
    <scope>NUCLEOTIDE SEQUENCE [LARGE SCALE GENOMIC DNA]</scope>
    <source>
        <strain evidence="13">SB210</strain>
    </source>
</reference>
<dbReference type="GO" id="GO:0008381">
    <property type="term" value="F:mechanosensitive monoatomic ion channel activity"/>
    <property type="evidence" value="ECO:0007669"/>
    <property type="project" value="InterPro"/>
</dbReference>
<evidence type="ECO:0000256" key="5">
    <source>
        <dbReference type="ARBA" id="ARBA00023136"/>
    </source>
</evidence>
<feature type="transmembrane region" description="Helical" evidence="8">
    <location>
        <begin position="1255"/>
        <end position="1275"/>
    </location>
</feature>
<feature type="transmembrane region" description="Helical" evidence="8">
    <location>
        <begin position="2793"/>
        <end position="2813"/>
    </location>
</feature>
<feature type="transmembrane region" description="Helical" evidence="8">
    <location>
        <begin position="152"/>
        <end position="176"/>
    </location>
</feature>
<feature type="transmembrane region" description="Helical" evidence="8">
    <location>
        <begin position="250"/>
        <end position="268"/>
    </location>
</feature>
<dbReference type="PANTHER" id="PTHR13167:SF25">
    <property type="entry name" value="PIEZO-TYPE MECHANOSENSITIVE ION CHANNEL COMPONENT"/>
    <property type="match status" value="1"/>
</dbReference>
<dbReference type="InterPro" id="IPR056768">
    <property type="entry name" value="THU_Piezo"/>
</dbReference>
<feature type="transmembrane region" description="Helical" evidence="8">
    <location>
        <begin position="2271"/>
        <end position="2291"/>
    </location>
</feature>
<feature type="transmembrane region" description="Helical" evidence="8">
    <location>
        <begin position="2368"/>
        <end position="2386"/>
    </location>
</feature>
<evidence type="ECO:0000256" key="3">
    <source>
        <dbReference type="ARBA" id="ARBA00022692"/>
    </source>
</evidence>
<feature type="transmembrane region" description="Helical" evidence="8">
    <location>
        <begin position="755"/>
        <end position="777"/>
    </location>
</feature>
<feature type="transmembrane region" description="Helical" evidence="8">
    <location>
        <begin position="2627"/>
        <end position="2644"/>
    </location>
</feature>
<accession>Q22MQ3</accession>
<feature type="transmembrane region" description="Helical" evidence="8">
    <location>
        <begin position="2899"/>
        <end position="2924"/>
    </location>
</feature>
<keyword evidence="6" id="KW-0175">Coiled coil</keyword>
<feature type="transmembrane region" description="Helical" evidence="8">
    <location>
        <begin position="76"/>
        <end position="96"/>
    </location>
</feature>
<keyword evidence="5 8" id="KW-0472">Membrane</keyword>
<evidence type="ECO:0000256" key="2">
    <source>
        <dbReference type="ARBA" id="ARBA00007821"/>
    </source>
</evidence>
<feature type="region of interest" description="Disordered" evidence="7">
    <location>
        <begin position="424"/>
        <end position="469"/>
    </location>
</feature>
<feature type="transmembrane region" description="Helical" evidence="8">
    <location>
        <begin position="1887"/>
        <end position="1910"/>
    </location>
</feature>
<dbReference type="OrthoDB" id="313451at2759"/>
<feature type="transmembrane region" description="Helical" evidence="8">
    <location>
        <begin position="616"/>
        <end position="638"/>
    </location>
</feature>
<feature type="coiled-coil region" evidence="6">
    <location>
        <begin position="1988"/>
        <end position="2025"/>
    </location>
</feature>
<feature type="transmembrane region" description="Helical" evidence="8">
    <location>
        <begin position="1017"/>
        <end position="1034"/>
    </location>
</feature>
<organism evidence="12 13">
    <name type="scientific">Tetrahymena thermophila (strain SB210)</name>
    <dbReference type="NCBI Taxonomy" id="312017"/>
    <lineage>
        <taxon>Eukaryota</taxon>
        <taxon>Sar</taxon>
        <taxon>Alveolata</taxon>
        <taxon>Ciliophora</taxon>
        <taxon>Intramacronucleata</taxon>
        <taxon>Oligohymenophorea</taxon>
        <taxon>Hymenostomatida</taxon>
        <taxon>Tetrahymenina</taxon>
        <taxon>Tetrahymenidae</taxon>
        <taxon>Tetrahymena</taxon>
    </lineage>
</organism>
<evidence type="ECO:0000256" key="6">
    <source>
        <dbReference type="SAM" id="Coils"/>
    </source>
</evidence>
<dbReference type="EMBL" id="GG662720">
    <property type="protein sequence ID" value="EAR86334.2"/>
    <property type="molecule type" value="Genomic_DNA"/>
</dbReference>
<dbReference type="Pfam" id="PF24874">
    <property type="entry name" value="Piezo_THU9_anchor"/>
    <property type="match status" value="2"/>
</dbReference>
<feature type="domain" description="Piezo THU9 and anchor" evidence="11">
    <location>
        <begin position="2748"/>
        <end position="2925"/>
    </location>
</feature>
<dbReference type="InterPro" id="IPR031334">
    <property type="entry name" value="Piezo_cap_dom"/>
</dbReference>
<feature type="transmembrane region" description="Helical" evidence="8">
    <location>
        <begin position="2297"/>
        <end position="2313"/>
    </location>
</feature>
<feature type="transmembrane region" description="Helical" evidence="8">
    <location>
        <begin position="2325"/>
        <end position="2348"/>
    </location>
</feature>
<feature type="transmembrane region" description="Helical" evidence="8">
    <location>
        <begin position="876"/>
        <end position="897"/>
    </location>
</feature>
<feature type="transmembrane region" description="Helical" evidence="8">
    <location>
        <begin position="1046"/>
        <end position="1068"/>
    </location>
</feature>
<evidence type="ECO:0000256" key="8">
    <source>
        <dbReference type="SAM" id="Phobius"/>
    </source>
</evidence>
<evidence type="ECO:0000256" key="1">
    <source>
        <dbReference type="ARBA" id="ARBA00004141"/>
    </source>
</evidence>
<feature type="transmembrane region" description="Helical" evidence="8">
    <location>
        <begin position="356"/>
        <end position="375"/>
    </location>
</feature>
<dbReference type="GO" id="GO:0042391">
    <property type="term" value="P:regulation of membrane potential"/>
    <property type="evidence" value="ECO:0007669"/>
    <property type="project" value="TreeGrafter"/>
</dbReference>
<evidence type="ECO:0000313" key="12">
    <source>
        <dbReference type="EMBL" id="EAR86334.2"/>
    </source>
</evidence>
<proteinExistence type="inferred from homology"/>
<dbReference type="Proteomes" id="UP000009168">
    <property type="component" value="Unassembled WGS sequence"/>
</dbReference>
<feature type="transmembrane region" description="Helical" evidence="8">
    <location>
        <begin position="209"/>
        <end position="229"/>
    </location>
</feature>
<dbReference type="Pfam" id="PF23188">
    <property type="entry name" value="THU_Piezo1"/>
    <property type="match status" value="1"/>
</dbReference>
<feature type="transmembrane region" description="Helical" evidence="8">
    <location>
        <begin position="723"/>
        <end position="749"/>
    </location>
</feature>
<feature type="region of interest" description="Disordered" evidence="7">
    <location>
        <begin position="1494"/>
        <end position="1514"/>
    </location>
</feature>
<dbReference type="GO" id="GO:0071260">
    <property type="term" value="P:cellular response to mechanical stimulus"/>
    <property type="evidence" value="ECO:0007669"/>
    <property type="project" value="TreeGrafter"/>
</dbReference>
<comment type="similarity">
    <text evidence="2">Belongs to the PIEZO (TC 1.A.75) family.</text>
</comment>
<feature type="transmembrane region" description="Helical" evidence="8">
    <location>
        <begin position="1769"/>
        <end position="1796"/>
    </location>
</feature>
<feature type="region of interest" description="Disordered" evidence="7">
    <location>
        <begin position="778"/>
        <end position="810"/>
    </location>
</feature>
<feature type="transmembrane region" description="Helical" evidence="8">
    <location>
        <begin position="1227"/>
        <end position="1249"/>
    </location>
</feature>
<feature type="transmembrane region" description="Helical" evidence="8">
    <location>
        <begin position="1857"/>
        <end position="1875"/>
    </location>
</feature>
<gene>
    <name evidence="12" type="ORF">TTHERM_00031690</name>
</gene>
<dbReference type="InParanoid" id="Q22MQ3"/>
<sequence length="3287" mass="388253">MIIPDYSNNNRNNQQQREDDQGNLNQENIIRQSRRIGTYARQQSNRNQIIDGENQQNQSFLTEEQLQKRKELKQSILRGIICFLIPLCMFGLYAIFLKSYFTAFYILFAGLLIIFTLESFYVSPQMPQTDNKNDNEISLLNEEKVQLLDFRIYLWIIGTFATASVLIFKLFMITYYNVHNEMPFKASYNIMYDLEIYIVDKGGQNWSNILKMFLPTSLVLINCIIVFIFRVPRKSLKFQDIKLHKKRNNLINFCKTLVWTCLVAVQSFNVTLQAYIFYFIFFLSLSSLFFSSKIKNFLDEYIKHLIKLICLGVLMLQFLCSTKSFRDSIQGQEWSFELFGLNYISDFKDELTYTPLYFISMWCLLIITVLCANLIKFERLVLKVREISEEYQKKYGGNLPELSYEHSSSNEIVILSSDNEVNSNQLKSNDVDPAQSSSSDSDSSSDEEDDTAQQLQQQQDIRNQSKRVESIQIRQERGISLQPIKNFSNSQQQQVAFDGQEIQVQPENQLEQQLLQQEQNIQQEPTIEQHQKDSQLKEENSSKTEKAVKKMKTLGNKIMLKLLKFKRNFKSDTFMLRILQIVCIFLVQRYFTYYSLGLMTWVLLTGFTINHRFTIVTSFVFAIPSLVLIYVFTVFSNISNNPFIPSWANSQLGFQTCYTPWLEVIILNSGLFLYFFYCQQALQSFKQKKKEKEKKKTGVKFGTKYIKRTKSQIKKKKQKNKEISYFVILQAFILKYSYLLALFMIYWISFQAINLAHVILVGLFLIFFSNMNTTIQIPRQKKSDSKKGTSDRRSQSGEQVMPTPRGIRTFDVTPQNVNQAETLQNPFNILDSDRTNKLKSDNVDASDFNLTKAGRGSQTVIPRSKKFKQVTFGRRYWILMVIYVEIYLIARYIYFLIFQDQFAEDSFCYSLFNFIGISQPYNFPIHLGLSHQDPADESIVWILFYFIILQYDSYKSKIYMKYSHKITEIFAKKALIKKVFPNFISYVSSFYIVFYSILIWVSFIVISGVLILVDFSFINTYLLVYILLLVIYFVKKNANKKLNYVVFQRTWYFFTLNLIIVSFTRYFLQLTSVQFVSDEIINENNSWFKTFQRNRSVYGFYSDNPDDNLRMKFLPGIINIFFAVLCLDYFRLISEGYKFSRELERKRIANQGAQDRIRENSVSSYGGAASSRKNSDISIASSMFDDGEIIESRIEKQKALETLKMYQDYVQVDILLKYKWMTIPAKWISLLFTDVLCFLVIIFCIYFKISLSMLYFLAIYLFFYFKTHSHILNYIEANRFFEIISEKMLLFQEKYLRINKAPDNILNDKQQAEGTPIQQQKEDLKESNEYIQKQNRSFTQKQSEEDQLDEEFVKKINRISLISLEIKIREKEKVWNYSFYGSMIFLMITYFSQFLLTSFALTNVGTQICYWIQWGMFIFGTQITVIDDIENTWRNIYFYVLLFWLNVLDLKCLRYLQSIIFEKENEIQRETNDQDNQQNAVQVETDKLLEQNADNQQEQEEVKDQSEYTPSSKDDISLKKVVSQYLGNKKELEEISEEIEEEQANFIDKKLVRSNKVARMSLEIFAQDFEIDLNESEFKERMAEINKIHFYTQGAESENLFKYAITQQNKEQKDPFKETYSINNKSFSEETIIEYAEYINIAYYFKSKKNFIEMRIFYSTLFIIQRIYVLILLFDSNSKQNAFSWIYLILAAYFWVRTPKSSTIRALNRWTIFVLLLQYIFLLLNINLKTSLIPIPSYLWNLKNMSVIDNILSDTQIQSYLAFDNSDNVALLLNALIIFLIEIYFMYFVFICKFIMQRIRDRRSLSSLISQKVWINFRAWKSSYISFITTVYEGLLINFHLIVIIICIILSCFSYEIFNLLITTVCLSYFFYYEFKSNKDIMSEKIPSILLFFKILRIFVFLLLVVYTVLKVPQIDNFINTDDTNLSYFRQLLKQEVISFHISEKVFILFFIQLVFDIMLSKDFKEFLKTYQLTNQVKQRLRRKCIAYQFNNEKLKKIEKRLQENKELIRNVQEVQNQLDNWHATIDMKSNKPNGKINSTMYEPDEKRSTSSLNLNEQVVKAKQIEAAKKKEESQSNLDTFFTPEELEREKEKKSIPQFKRYLRKFATLFKGMRNEFIFQDELGMLDFVIKNNPYLLECIKINLIEYLTGDLVAIQAILDFLDNLYANIFLKIRTQSIDEFNPDKLKRNLQRAASANPDILSDFQFLKRNNSMKPNEIELFRKESEIYSNYDRVLLFDSNQRFKFFNLDEERWFKEKNKGRDTYITCILKYLGQILISGWSYICYIFFIFYYFKNNGLTSMFFPLFVFLYFMVEEKIGEMLIWEISFFYISILIIFKFVNSLSGLIQQSDQSSPSDYNITVFFDSNDSLFFEGFLYFLIYIQLNLIRRMGLDKKMINQEENTHMSYVRLKVNKFIKTEIQPKIQRKDLNDDFFEINEEDSNLEYDTDLQDAEAESRKSSNFVLLQKSLPESLLQVQVDNFEQGEKDESRLIEQEDLKKIQEENIKSQQSKETPQQKDYIKESMIRTDQSNTSESDFSINSIESEFTQEGFYKQLEEEISEKPDLIDPEVKTNFFFRLFSKYTKKSGVDLYPSIALIQVILLIYIFLFYNEMQNGQQDLSSSLKYNQFSGSMVIFMIIQIVFMVWERYITLYTSEEVKDKEVERIKLIVKARSQGLAYSKNLKNLKALQKEITELERLKKEEEQFQKDLQSSNIRDQKQLQDLKKGQKGNQDQSEEDKKKEKGKQFKFSQILMKYIQLFMIVVLFTYFIFFFIPQPFFKTISGSIDWTHYQTNGYLGGLYFFFGIYLVLSCFQIKIGYNQFKIRNTILTKKNILTGICAKSFRAIPFIQELKVVMDWTFTATTLDLFQWFKIEDIHFYLFCAKVDANDNKKKPVGMPQNWIMKFFMGWVFLLAILLLLFGPMILFSSLNPSTQLNNITNASFEMGLQINGQSGNYYQFYQNGNIGNLKSVASSSTNMDIYQNITAISQASPSQFQQFSLYSSSDVNWQLSVPSITEIQQTLENQIQGRTNIQIQFSVRYNIQRNVTSLSSQDNTFLYPINTQNIYDKSTSLTQEQVAQLLVVMDDCNSQAMELPNFYISLLRLDTNGDSFEARTFSNLSPSQQIAYFKSAYLNLKCKLNPDQTYDENIRYWVLSLDQNGQNGLIFYVLCDKYSSVLQGLSIITIYTSVILVIGKLIKSVFSGDIQLLMFTDQPHSDKLIKICDAIAYSRTERDLIKENLLYWELIDLMRSPEVVKMLTGSYSKAIINKRKKELEEAEREEERKLKKEQ</sequence>
<feature type="transmembrane region" description="Helical" evidence="8">
    <location>
        <begin position="102"/>
        <end position="122"/>
    </location>
</feature>
<evidence type="ECO:0000256" key="4">
    <source>
        <dbReference type="ARBA" id="ARBA00022989"/>
    </source>
</evidence>
<dbReference type="GO" id="GO:0050982">
    <property type="term" value="P:detection of mechanical stimulus"/>
    <property type="evidence" value="ECO:0007669"/>
    <property type="project" value="TreeGrafter"/>
</dbReference>
<feature type="region of interest" description="Disordered" evidence="7">
    <location>
        <begin position="1"/>
        <end position="27"/>
    </location>
</feature>
<feature type="coiled-coil region" evidence="6">
    <location>
        <begin position="2677"/>
        <end position="2714"/>
    </location>
</feature>
<feature type="compositionally biased region" description="Basic and acidic residues" evidence="7">
    <location>
        <begin position="527"/>
        <end position="545"/>
    </location>
</feature>
<feature type="transmembrane region" description="Helical" evidence="8">
    <location>
        <begin position="2589"/>
        <end position="2607"/>
    </location>
</feature>
<name>Q22MQ3_TETTS</name>
<feature type="domain" description="Piezo THU9 and anchor" evidence="11">
    <location>
        <begin position="2587"/>
        <end position="2654"/>
    </location>
</feature>
<feature type="transmembrane region" description="Helical" evidence="8">
    <location>
        <begin position="2751"/>
        <end position="2773"/>
    </location>
</feature>
<feature type="transmembrane region" description="Helical" evidence="8">
    <location>
        <begin position="1656"/>
        <end position="1674"/>
    </location>
</feature>
<feature type="region of interest" description="Disordered" evidence="7">
    <location>
        <begin position="523"/>
        <end position="545"/>
    </location>
</feature>
<keyword evidence="4 8" id="KW-1133">Transmembrane helix</keyword>
<evidence type="ECO:0000259" key="10">
    <source>
        <dbReference type="Pfam" id="PF23188"/>
    </source>
</evidence>
<dbReference type="Pfam" id="PF12166">
    <property type="entry name" value="Piezo_cap"/>
    <property type="match status" value="1"/>
</dbReference>
<dbReference type="GeneID" id="7828697"/>
<feature type="transmembrane region" description="Helical" evidence="8">
    <location>
        <begin position="938"/>
        <end position="954"/>
    </location>
</feature>